<accession>A0ACB9M3J4</accession>
<dbReference type="EMBL" id="CM039435">
    <property type="protein sequence ID" value="KAI4317964.1"/>
    <property type="molecule type" value="Genomic_DNA"/>
</dbReference>
<reference evidence="1 2" key="1">
    <citation type="journal article" date="2022" name="DNA Res.">
        <title>Chromosomal-level genome assembly of the orchid tree Bauhinia variegata (Leguminosae; Cercidoideae) supports the allotetraploid origin hypothesis of Bauhinia.</title>
        <authorList>
            <person name="Zhong Y."/>
            <person name="Chen Y."/>
            <person name="Zheng D."/>
            <person name="Pang J."/>
            <person name="Liu Y."/>
            <person name="Luo S."/>
            <person name="Meng S."/>
            <person name="Qian L."/>
            <person name="Wei D."/>
            <person name="Dai S."/>
            <person name="Zhou R."/>
        </authorList>
    </citation>
    <scope>NUCLEOTIDE SEQUENCE [LARGE SCALE GENOMIC DNA]</scope>
    <source>
        <strain evidence="1">BV-YZ2020</strain>
    </source>
</reference>
<protein>
    <submittedName>
        <fullName evidence="1">Uncharacterized protein</fullName>
    </submittedName>
</protein>
<evidence type="ECO:0000313" key="2">
    <source>
        <dbReference type="Proteomes" id="UP000828941"/>
    </source>
</evidence>
<evidence type="ECO:0000313" key="1">
    <source>
        <dbReference type="EMBL" id="KAI4317964.1"/>
    </source>
</evidence>
<organism evidence="1 2">
    <name type="scientific">Bauhinia variegata</name>
    <name type="common">Purple orchid tree</name>
    <name type="synonym">Phanera variegata</name>
    <dbReference type="NCBI Taxonomy" id="167791"/>
    <lineage>
        <taxon>Eukaryota</taxon>
        <taxon>Viridiplantae</taxon>
        <taxon>Streptophyta</taxon>
        <taxon>Embryophyta</taxon>
        <taxon>Tracheophyta</taxon>
        <taxon>Spermatophyta</taxon>
        <taxon>Magnoliopsida</taxon>
        <taxon>eudicotyledons</taxon>
        <taxon>Gunneridae</taxon>
        <taxon>Pentapetalae</taxon>
        <taxon>rosids</taxon>
        <taxon>fabids</taxon>
        <taxon>Fabales</taxon>
        <taxon>Fabaceae</taxon>
        <taxon>Cercidoideae</taxon>
        <taxon>Cercideae</taxon>
        <taxon>Bauhiniinae</taxon>
        <taxon>Bauhinia</taxon>
    </lineage>
</organism>
<sequence length="355" mass="39292">MINCLYLHLIGLKIAMETVETEICIIKEPDRVIVYSNGNSNDLGDETGVDHDNISDFYEHINEGTEHHSSGESTKEYEVKECTTENSVEISDIANVEKSEAQSNSSFQVVLCEESLKSHKTKGNHEPQNTKTGSKSAAGNPHSVSMGNIPIKRTVPRPFALATEKRALGGTRPGLAENKNNSNERKTVNKKNVLSTNILKQNQLKQSLVSRKPLHPDNKKHPDDDDCCSVVSISAASVRSSKSRVTVASAPVFHCTERAEKRKEFYSKLEEKQQELEAEKSQNESRSKEERAADIKQLRKSLTFKANPMPSFYHEGPPPKVELKKLPPTRAKSPKLGRRKSSSGTTTNASKGGKV</sequence>
<name>A0ACB9M3J4_BAUVA</name>
<proteinExistence type="predicted"/>
<comment type="caution">
    <text evidence="1">The sequence shown here is derived from an EMBL/GenBank/DDBJ whole genome shotgun (WGS) entry which is preliminary data.</text>
</comment>
<gene>
    <name evidence="1" type="ORF">L6164_025784</name>
</gene>
<keyword evidence="2" id="KW-1185">Reference proteome</keyword>
<dbReference type="Proteomes" id="UP000828941">
    <property type="component" value="Chromosome 10"/>
</dbReference>